<dbReference type="Proteomes" id="UP001148614">
    <property type="component" value="Unassembled WGS sequence"/>
</dbReference>
<evidence type="ECO:0000313" key="2">
    <source>
        <dbReference type="EMBL" id="KAJ3577159.1"/>
    </source>
</evidence>
<evidence type="ECO:0000313" key="3">
    <source>
        <dbReference type="Proteomes" id="UP001148614"/>
    </source>
</evidence>
<dbReference type="EMBL" id="JANPWZ010000422">
    <property type="protein sequence ID" value="KAJ3577159.1"/>
    <property type="molecule type" value="Genomic_DNA"/>
</dbReference>
<gene>
    <name evidence="2" type="ORF">NPX13_g3408</name>
</gene>
<sequence>MHQPIRGLTALLATVICTAAAQSQTTELQCAGFNSTFTLTPTQIEAANLSAGAAADIENTIRYDSSQLAFGGPEQDNFYTLPALTPTHNSTALKPGVLLKVQDYTNTSEYT</sequence>
<name>A0A9W8NIB0_9PEZI</name>
<keyword evidence="1" id="KW-0732">Signal</keyword>
<comment type="caution">
    <text evidence="2">The sequence shown here is derived from an EMBL/GenBank/DDBJ whole genome shotgun (WGS) entry which is preliminary data.</text>
</comment>
<protein>
    <submittedName>
        <fullName evidence="2">Uncharacterized protein</fullName>
    </submittedName>
</protein>
<dbReference type="AlphaFoldDB" id="A0A9W8NIB0"/>
<evidence type="ECO:0000256" key="1">
    <source>
        <dbReference type="SAM" id="SignalP"/>
    </source>
</evidence>
<feature type="signal peptide" evidence="1">
    <location>
        <begin position="1"/>
        <end position="20"/>
    </location>
</feature>
<reference evidence="2" key="1">
    <citation type="submission" date="2022-07" db="EMBL/GenBank/DDBJ databases">
        <title>Genome Sequence of Xylaria arbuscula.</title>
        <authorList>
            <person name="Buettner E."/>
        </authorList>
    </citation>
    <scope>NUCLEOTIDE SEQUENCE</scope>
    <source>
        <strain evidence="2">VT107</strain>
    </source>
</reference>
<feature type="chain" id="PRO_5040755376" evidence="1">
    <location>
        <begin position="21"/>
        <end position="111"/>
    </location>
</feature>
<proteinExistence type="predicted"/>
<keyword evidence="3" id="KW-1185">Reference proteome</keyword>
<accession>A0A9W8NIB0</accession>
<organism evidence="2 3">
    <name type="scientific">Xylaria arbuscula</name>
    <dbReference type="NCBI Taxonomy" id="114810"/>
    <lineage>
        <taxon>Eukaryota</taxon>
        <taxon>Fungi</taxon>
        <taxon>Dikarya</taxon>
        <taxon>Ascomycota</taxon>
        <taxon>Pezizomycotina</taxon>
        <taxon>Sordariomycetes</taxon>
        <taxon>Xylariomycetidae</taxon>
        <taxon>Xylariales</taxon>
        <taxon>Xylariaceae</taxon>
        <taxon>Xylaria</taxon>
    </lineage>
</organism>